<evidence type="ECO:0000313" key="2">
    <source>
        <dbReference type="EMBL" id="MBP2317998.1"/>
    </source>
</evidence>
<keyword evidence="3" id="KW-1185">Reference proteome</keyword>
<proteinExistence type="predicted"/>
<comment type="caution">
    <text evidence="2">The sequence shown here is derived from an EMBL/GenBank/DDBJ whole genome shotgun (WGS) entry which is preliminary data.</text>
</comment>
<accession>A0ABS4T0R5</accession>
<dbReference type="InterPro" id="IPR016566">
    <property type="entry name" value="UCP010219"/>
</dbReference>
<keyword evidence="1" id="KW-0812">Transmembrane</keyword>
<feature type="transmembrane region" description="Helical" evidence="1">
    <location>
        <begin position="58"/>
        <end position="78"/>
    </location>
</feature>
<evidence type="ECO:0000313" key="3">
    <source>
        <dbReference type="Proteomes" id="UP001519331"/>
    </source>
</evidence>
<evidence type="ECO:0008006" key="4">
    <source>
        <dbReference type="Google" id="ProtNLM"/>
    </source>
</evidence>
<feature type="transmembrane region" description="Helical" evidence="1">
    <location>
        <begin position="114"/>
        <end position="141"/>
    </location>
</feature>
<reference evidence="2 3" key="1">
    <citation type="submission" date="2021-03" db="EMBL/GenBank/DDBJ databases">
        <title>Sequencing the genomes of 1000 actinobacteria strains.</title>
        <authorList>
            <person name="Klenk H.-P."/>
        </authorList>
    </citation>
    <scope>NUCLEOTIDE SEQUENCE [LARGE SCALE GENOMIC DNA]</scope>
    <source>
        <strain evidence="2 3">DSM 12544</strain>
    </source>
</reference>
<organism evidence="2 3">
    <name type="scientific">Nesterenkonia lacusekhoensis</name>
    <dbReference type="NCBI Taxonomy" id="150832"/>
    <lineage>
        <taxon>Bacteria</taxon>
        <taxon>Bacillati</taxon>
        <taxon>Actinomycetota</taxon>
        <taxon>Actinomycetes</taxon>
        <taxon>Micrococcales</taxon>
        <taxon>Micrococcaceae</taxon>
        <taxon>Nesterenkonia</taxon>
    </lineage>
</organism>
<feature type="transmembrane region" description="Helical" evidence="1">
    <location>
        <begin position="161"/>
        <end position="182"/>
    </location>
</feature>
<dbReference type="EMBL" id="JAGINX010000001">
    <property type="protein sequence ID" value="MBP2317998.1"/>
    <property type="molecule type" value="Genomic_DNA"/>
</dbReference>
<dbReference type="Pfam" id="PF11361">
    <property type="entry name" value="DUF3159"/>
    <property type="match status" value="1"/>
</dbReference>
<sequence>MSSEDVGQQLSTSPASKLRTREDGSLNVMASIGGVRGLAEASLPAALFLVIFVVTDDLTPALVVALGVAGVFAAGRLLQRGPLVQSLSGLVGVGVCAAAALTTGDGRDFYAPGFFINGVYIVAFIVSILVRWPMIGILFGLVRGEGTEWRHDVLKRRRYAAATWIITFVMAARLIVQVPFYLADDVASLGVARLVMGMPLYALALWVCWMITRPQPQIGRESAS</sequence>
<evidence type="ECO:0000256" key="1">
    <source>
        <dbReference type="SAM" id="Phobius"/>
    </source>
</evidence>
<name>A0ABS4T0R5_9MICC</name>
<dbReference type="RefSeq" id="WP_210048312.1">
    <property type="nucleotide sequence ID" value="NZ_JAGINX010000001.1"/>
</dbReference>
<dbReference type="Proteomes" id="UP001519331">
    <property type="component" value="Unassembled WGS sequence"/>
</dbReference>
<feature type="transmembrane region" description="Helical" evidence="1">
    <location>
        <begin position="26"/>
        <end position="52"/>
    </location>
</feature>
<keyword evidence="1" id="KW-1133">Transmembrane helix</keyword>
<dbReference type="PIRSF" id="PIRSF010219">
    <property type="entry name" value="UCP010219"/>
    <property type="match status" value="1"/>
</dbReference>
<feature type="transmembrane region" description="Helical" evidence="1">
    <location>
        <begin position="194"/>
        <end position="212"/>
    </location>
</feature>
<protein>
    <recommendedName>
        <fullName evidence="4">DUF3159 domain-containing protein</fullName>
    </recommendedName>
</protein>
<feature type="transmembrane region" description="Helical" evidence="1">
    <location>
        <begin position="83"/>
        <end position="102"/>
    </location>
</feature>
<keyword evidence="1" id="KW-0472">Membrane</keyword>
<gene>
    <name evidence="2" type="ORF">JOF45_001017</name>
</gene>